<dbReference type="InterPro" id="IPR022687">
    <property type="entry name" value="HTH_DTXR"/>
</dbReference>
<reference evidence="6 7" key="1">
    <citation type="journal article" date="2015" name="Genome Announc.">
        <title>Complete Genome Sequence of Methanosphaerula palustris E1-9CT, a Hydrogenotrophic Methanogen Isolated from a Minerotrophic Fen Peatland.</title>
        <authorList>
            <person name="Cadillo-Quiroz H."/>
            <person name="Browne P."/>
            <person name="Kyrpides N."/>
            <person name="Woyke T."/>
            <person name="Goodwin L."/>
            <person name="Detter C."/>
            <person name="Yavitt J.B."/>
            <person name="Zinder S.H."/>
        </authorList>
    </citation>
    <scope>NUCLEOTIDE SEQUENCE [LARGE SCALE GENOMIC DNA]</scope>
    <source>
        <strain evidence="7">ATCC BAA-1556 / DSM 19958 / E1-9c</strain>
    </source>
</reference>
<keyword evidence="4" id="KW-0804">Transcription</keyword>
<proteinExistence type="inferred from homology"/>
<dbReference type="GO" id="GO:0003677">
    <property type="term" value="F:DNA binding"/>
    <property type="evidence" value="ECO:0007669"/>
    <property type="project" value="UniProtKB-KW"/>
</dbReference>
<dbReference type="PANTHER" id="PTHR33238:SF7">
    <property type="entry name" value="IRON-DEPENDENT TRANSCRIPTIONAL REGULATOR"/>
    <property type="match status" value="1"/>
</dbReference>
<dbReference type="SMART" id="SM00529">
    <property type="entry name" value="HTH_DTXR"/>
    <property type="match status" value="1"/>
</dbReference>
<dbReference type="STRING" id="521011.Mpal_1636"/>
<feature type="domain" description="HTH dtxR-type" evidence="5">
    <location>
        <begin position="9"/>
        <end position="67"/>
    </location>
</feature>
<dbReference type="SMART" id="SM00347">
    <property type="entry name" value="HTH_MARR"/>
    <property type="match status" value="1"/>
</dbReference>
<keyword evidence="3" id="KW-0238">DNA-binding</keyword>
<dbReference type="InterPro" id="IPR022689">
    <property type="entry name" value="Iron_dep_repressor"/>
</dbReference>
<dbReference type="InterPro" id="IPR001367">
    <property type="entry name" value="Fe_dep_repressor"/>
</dbReference>
<evidence type="ECO:0000259" key="5">
    <source>
        <dbReference type="PROSITE" id="PS50944"/>
    </source>
</evidence>
<dbReference type="Pfam" id="PF01325">
    <property type="entry name" value="Fe_dep_repress"/>
    <property type="match status" value="1"/>
</dbReference>
<evidence type="ECO:0000313" key="7">
    <source>
        <dbReference type="Proteomes" id="UP000002457"/>
    </source>
</evidence>
<dbReference type="InterPro" id="IPR036390">
    <property type="entry name" value="WH_DNA-bd_sf"/>
</dbReference>
<dbReference type="PROSITE" id="PS50944">
    <property type="entry name" value="HTH_DTXR"/>
    <property type="match status" value="1"/>
</dbReference>
<dbReference type="InterPro" id="IPR036421">
    <property type="entry name" value="Fe_dep_repressor_sf"/>
</dbReference>
<dbReference type="OrthoDB" id="24735at2157"/>
<dbReference type="SUPFAM" id="SSF47979">
    <property type="entry name" value="Iron-dependent repressor protein, dimerization domain"/>
    <property type="match status" value="1"/>
</dbReference>
<keyword evidence="7" id="KW-1185">Reference proteome</keyword>
<dbReference type="RefSeq" id="WP_012618267.1">
    <property type="nucleotide sequence ID" value="NC_011832.1"/>
</dbReference>
<dbReference type="InterPro" id="IPR036388">
    <property type="entry name" value="WH-like_DNA-bd_sf"/>
</dbReference>
<dbReference type="GO" id="GO:0046983">
    <property type="term" value="F:protein dimerization activity"/>
    <property type="evidence" value="ECO:0007669"/>
    <property type="project" value="InterPro"/>
</dbReference>
<dbReference type="eggNOG" id="arCOG02100">
    <property type="taxonomic scope" value="Archaea"/>
</dbReference>
<evidence type="ECO:0000313" key="6">
    <source>
        <dbReference type="EMBL" id="ACL16948.1"/>
    </source>
</evidence>
<keyword evidence="2" id="KW-0805">Transcription regulation</keyword>
<dbReference type="SUPFAM" id="SSF46785">
    <property type="entry name" value="Winged helix' DNA-binding domain"/>
    <property type="match status" value="1"/>
</dbReference>
<dbReference type="GeneID" id="7272178"/>
<protein>
    <submittedName>
        <fullName evidence="6">Iron (Metal) dependent repressor, DtxR family</fullName>
    </submittedName>
</protein>
<dbReference type="Pfam" id="PF02742">
    <property type="entry name" value="Fe_dep_repr_C"/>
    <property type="match status" value="1"/>
</dbReference>
<dbReference type="KEGG" id="mpl:Mpal_1636"/>
<name>B8GJA7_METPE</name>
<evidence type="ECO:0000256" key="3">
    <source>
        <dbReference type="ARBA" id="ARBA00023125"/>
    </source>
</evidence>
<organism evidence="6 7">
    <name type="scientific">Methanosphaerula palustris (strain ATCC BAA-1556 / DSM 19958 / E1-9c)</name>
    <dbReference type="NCBI Taxonomy" id="521011"/>
    <lineage>
        <taxon>Archaea</taxon>
        <taxon>Methanobacteriati</taxon>
        <taxon>Methanobacteriota</taxon>
        <taxon>Stenosarchaea group</taxon>
        <taxon>Methanomicrobia</taxon>
        <taxon>Methanomicrobiales</taxon>
        <taxon>Methanoregulaceae</taxon>
        <taxon>Methanosphaerula</taxon>
    </lineage>
</organism>
<dbReference type="Gene3D" id="1.10.10.10">
    <property type="entry name" value="Winged helix-like DNA-binding domain superfamily/Winged helix DNA-binding domain"/>
    <property type="match status" value="1"/>
</dbReference>
<dbReference type="InterPro" id="IPR000835">
    <property type="entry name" value="HTH_MarR-typ"/>
</dbReference>
<gene>
    <name evidence="6" type="ordered locus">Mpal_1636</name>
</gene>
<comment type="similarity">
    <text evidence="1">Belongs to the DtxR/MntR family.</text>
</comment>
<dbReference type="InterPro" id="IPR050536">
    <property type="entry name" value="DtxR_MntR_Metal-Reg"/>
</dbReference>
<accession>B8GJA7</accession>
<dbReference type="EMBL" id="CP001338">
    <property type="protein sequence ID" value="ACL16948.1"/>
    <property type="molecule type" value="Genomic_DNA"/>
</dbReference>
<evidence type="ECO:0000256" key="1">
    <source>
        <dbReference type="ARBA" id="ARBA00007871"/>
    </source>
</evidence>
<dbReference type="AlphaFoldDB" id="B8GJA7"/>
<dbReference type="HOGENOM" id="CLU_069532_4_1_2"/>
<dbReference type="PANTHER" id="PTHR33238">
    <property type="entry name" value="IRON (METAL) DEPENDENT REPRESSOR, DTXR FAMILY"/>
    <property type="match status" value="1"/>
</dbReference>
<dbReference type="GO" id="GO:0003700">
    <property type="term" value="F:DNA-binding transcription factor activity"/>
    <property type="evidence" value="ECO:0007669"/>
    <property type="project" value="InterPro"/>
</dbReference>
<sequence>MHHFTGFELTPRKVEYMKYISTRGERVNTSKMAVYFNVDPSTITKMIGELSESGYLTHVPYHGVTFTQKGKEYTEFLLRRHRILGLVLTHYGLSPEEACFESARFESYVSREMIDRICRSLGHPMMGVCGAIPHDRECCQLEADHLADEQKNVNTIQFDR</sequence>
<dbReference type="Proteomes" id="UP000002457">
    <property type="component" value="Chromosome"/>
</dbReference>
<evidence type="ECO:0000256" key="2">
    <source>
        <dbReference type="ARBA" id="ARBA00023015"/>
    </source>
</evidence>
<evidence type="ECO:0000256" key="4">
    <source>
        <dbReference type="ARBA" id="ARBA00023163"/>
    </source>
</evidence>
<dbReference type="GO" id="GO:0046914">
    <property type="term" value="F:transition metal ion binding"/>
    <property type="evidence" value="ECO:0007669"/>
    <property type="project" value="InterPro"/>
</dbReference>